<sequence length="141" mass="15049">MGAQSASLAYGNGTLFAALGGLCPGFASFHPSRLIRPELDQPRALFARRTHPSTFPIFTPREMCRSSSGTRHPSGVRVCGCCLAGTPGSATGRAYGLRPLHHFLHSSNPSGGPSLTKTEPTNASVCSFYFYMMMALCGIFF</sequence>
<dbReference type="EMBL" id="JBICBT010001363">
    <property type="protein sequence ID" value="KAL3071220.1"/>
    <property type="molecule type" value="Genomic_DNA"/>
</dbReference>
<evidence type="ECO:0000313" key="1">
    <source>
        <dbReference type="EMBL" id="KAL3071220.1"/>
    </source>
</evidence>
<name>A0ABD2I220_9BILA</name>
<gene>
    <name evidence="1" type="ORF">niasHT_035546</name>
</gene>
<proteinExistence type="predicted"/>
<reference evidence="1 2" key="1">
    <citation type="submission" date="2024-10" db="EMBL/GenBank/DDBJ databases">
        <authorList>
            <person name="Kim D."/>
        </authorList>
    </citation>
    <scope>NUCLEOTIDE SEQUENCE [LARGE SCALE GENOMIC DNA]</scope>
    <source>
        <strain evidence="1">BH-2024</strain>
    </source>
</reference>
<keyword evidence="2" id="KW-1185">Reference proteome</keyword>
<organism evidence="1 2">
    <name type="scientific">Heterodera trifolii</name>
    <dbReference type="NCBI Taxonomy" id="157864"/>
    <lineage>
        <taxon>Eukaryota</taxon>
        <taxon>Metazoa</taxon>
        <taxon>Ecdysozoa</taxon>
        <taxon>Nematoda</taxon>
        <taxon>Chromadorea</taxon>
        <taxon>Rhabditida</taxon>
        <taxon>Tylenchina</taxon>
        <taxon>Tylenchomorpha</taxon>
        <taxon>Tylenchoidea</taxon>
        <taxon>Heteroderidae</taxon>
        <taxon>Heteroderinae</taxon>
        <taxon>Heterodera</taxon>
    </lineage>
</organism>
<dbReference type="AlphaFoldDB" id="A0ABD2I220"/>
<dbReference type="Proteomes" id="UP001620626">
    <property type="component" value="Unassembled WGS sequence"/>
</dbReference>
<comment type="caution">
    <text evidence="1">The sequence shown here is derived from an EMBL/GenBank/DDBJ whole genome shotgun (WGS) entry which is preliminary data.</text>
</comment>
<accession>A0ABD2I220</accession>
<evidence type="ECO:0000313" key="2">
    <source>
        <dbReference type="Proteomes" id="UP001620626"/>
    </source>
</evidence>
<protein>
    <submittedName>
        <fullName evidence="1">Uncharacterized protein</fullName>
    </submittedName>
</protein>